<dbReference type="OMA" id="CESHAPD"/>
<dbReference type="Pfam" id="PF05199">
    <property type="entry name" value="GMC_oxred_C"/>
    <property type="match status" value="1"/>
</dbReference>
<dbReference type="HOGENOM" id="CLU_002865_2_7_1"/>
<proteinExistence type="inferred from homology"/>
<keyword evidence="5" id="KW-1185">Reference proteome</keyword>
<dbReference type="InterPro" id="IPR036188">
    <property type="entry name" value="FAD/NAD-bd_sf"/>
</dbReference>
<dbReference type="SUPFAM" id="SSF51905">
    <property type="entry name" value="FAD/NAD(P)-binding domain"/>
    <property type="match status" value="1"/>
</dbReference>
<evidence type="ECO:0000313" key="3">
    <source>
        <dbReference type="EMBL" id="ETN58961.1"/>
    </source>
</evidence>
<reference evidence="3 5" key="1">
    <citation type="journal article" date="2010" name="BMC Genomics">
        <title>Combination of measures distinguishes pre-miRNAs from other stem-loops in the genome of the newly sequenced Anopheles darlingi.</title>
        <authorList>
            <person name="Mendes N.D."/>
            <person name="Freitas A.T."/>
            <person name="Vasconcelos A.T."/>
            <person name="Sagot M.F."/>
        </authorList>
    </citation>
    <scope>NUCLEOTIDE SEQUENCE</scope>
</reference>
<protein>
    <submittedName>
        <fullName evidence="3">Glucose dehydrogenase</fullName>
    </submittedName>
</protein>
<dbReference type="Proteomes" id="UP000000673">
    <property type="component" value="Unassembled WGS sequence"/>
</dbReference>
<dbReference type="GO" id="GO:0050660">
    <property type="term" value="F:flavin adenine dinucleotide binding"/>
    <property type="evidence" value="ECO:0007669"/>
    <property type="project" value="InterPro"/>
</dbReference>
<dbReference type="EnsemblMetazoa" id="ADAC009453-RA">
    <property type="protein sequence ID" value="ADAC009453-PA"/>
    <property type="gene ID" value="ADAC009453"/>
</dbReference>
<accession>W5J4U1</accession>
<sequence>MRRSGPLVSGGIDSFVGFVNTANASDPYPNVQYHYALSRQRTGLASNMVRTMELRESIADELERANAEADLLVIFPILLKPKSEGSVRLRTVQPLDKPSIEAGYLEHPDDVTQLIEGIRIQERIMGTYTLSSLVPELVRLNLPDCAAFDTDRYWECYVRELGVTLYHPVGTARMGPEDDPDAVVDPRLRVHGIRRLRVIDASIMPEIVSGNTNAPVIMIAEKASDMLKEDHSL</sequence>
<dbReference type="eggNOG" id="KOG1238">
    <property type="taxonomic scope" value="Eukaryota"/>
</dbReference>
<dbReference type="VEuPathDB" id="VectorBase:ADAR2_004070"/>
<dbReference type="GO" id="GO:0016614">
    <property type="term" value="F:oxidoreductase activity, acting on CH-OH group of donors"/>
    <property type="evidence" value="ECO:0007669"/>
    <property type="project" value="InterPro"/>
</dbReference>
<evidence type="ECO:0000256" key="1">
    <source>
        <dbReference type="ARBA" id="ARBA00010790"/>
    </source>
</evidence>
<organism evidence="3">
    <name type="scientific">Anopheles darlingi</name>
    <name type="common">Mosquito</name>
    <dbReference type="NCBI Taxonomy" id="43151"/>
    <lineage>
        <taxon>Eukaryota</taxon>
        <taxon>Metazoa</taxon>
        <taxon>Ecdysozoa</taxon>
        <taxon>Arthropoda</taxon>
        <taxon>Hexapoda</taxon>
        <taxon>Insecta</taxon>
        <taxon>Pterygota</taxon>
        <taxon>Neoptera</taxon>
        <taxon>Endopterygota</taxon>
        <taxon>Diptera</taxon>
        <taxon>Nematocera</taxon>
        <taxon>Culicoidea</taxon>
        <taxon>Culicidae</taxon>
        <taxon>Anophelinae</taxon>
        <taxon>Anopheles</taxon>
    </lineage>
</organism>
<dbReference type="Gene3D" id="3.50.50.60">
    <property type="entry name" value="FAD/NAD(P)-binding domain"/>
    <property type="match status" value="1"/>
</dbReference>
<dbReference type="PANTHER" id="PTHR11552:SF147">
    <property type="entry name" value="CHOLINE DEHYDROGENASE, MITOCHONDRIAL"/>
    <property type="match status" value="1"/>
</dbReference>
<feature type="domain" description="Glucose-methanol-choline oxidoreductase C-terminal" evidence="2">
    <location>
        <begin position="81"/>
        <end position="220"/>
    </location>
</feature>
<evidence type="ECO:0000313" key="4">
    <source>
        <dbReference type="EnsemblMetazoa" id="ADAC009453-PA"/>
    </source>
</evidence>
<dbReference type="Gene3D" id="3.30.560.10">
    <property type="entry name" value="Glucose Oxidase, domain 3"/>
    <property type="match status" value="1"/>
</dbReference>
<reference evidence="3" key="2">
    <citation type="submission" date="2010-05" db="EMBL/GenBank/DDBJ databases">
        <authorList>
            <person name="Almeida L.G."/>
            <person name="Nicolas M.F."/>
            <person name="Souza R.C."/>
            <person name="Vasconcelos A.T.R."/>
        </authorList>
    </citation>
    <scope>NUCLEOTIDE SEQUENCE</scope>
</reference>
<dbReference type="VEuPathDB" id="VectorBase:ADAC009453"/>
<dbReference type="STRING" id="43151.W5J4U1"/>
<dbReference type="InterPro" id="IPR007867">
    <property type="entry name" value="GMC_OxRtase_C"/>
</dbReference>
<evidence type="ECO:0000313" key="5">
    <source>
        <dbReference type="Proteomes" id="UP000000673"/>
    </source>
</evidence>
<dbReference type="EMBL" id="ADMH02002107">
    <property type="protein sequence ID" value="ETN58961.1"/>
    <property type="molecule type" value="Genomic_DNA"/>
</dbReference>
<gene>
    <name evidence="3" type="ORF">AND_009453</name>
</gene>
<name>W5J4U1_ANODA</name>
<comment type="similarity">
    <text evidence="1">Belongs to the GMC oxidoreductase family.</text>
</comment>
<evidence type="ECO:0000259" key="2">
    <source>
        <dbReference type="Pfam" id="PF05199"/>
    </source>
</evidence>
<dbReference type="InterPro" id="IPR012132">
    <property type="entry name" value="GMC_OxRdtase"/>
</dbReference>
<reference evidence="4" key="4">
    <citation type="submission" date="2015-06" db="UniProtKB">
        <authorList>
            <consortium name="EnsemblMetazoa"/>
        </authorList>
    </citation>
    <scope>IDENTIFICATION</scope>
</reference>
<dbReference type="PANTHER" id="PTHR11552">
    <property type="entry name" value="GLUCOSE-METHANOL-CHOLINE GMC OXIDOREDUCTASE"/>
    <property type="match status" value="1"/>
</dbReference>
<reference evidence="3" key="3">
    <citation type="journal article" date="2013" name="Nucleic Acids Res.">
        <title>The genome of Anopheles darlingi, the main neotropical malaria vector.</title>
        <authorList>
            <person name="Marinotti O."/>
            <person name="Cerqueira G.C."/>
            <person name="de Almeida L.G."/>
            <person name="Ferro M.I."/>
            <person name="Loreto E.L."/>
            <person name="Zaha A."/>
            <person name="Teixeira S.M."/>
            <person name="Wespiser A.R."/>
            <person name="Almeida E Silva A."/>
            <person name="Schlindwein A.D."/>
            <person name="Pacheco A.C."/>
            <person name="Silva A.L."/>
            <person name="Graveley B.R."/>
            <person name="Walenz B.P."/>
            <person name="Lima Bde A."/>
            <person name="Ribeiro C.A."/>
            <person name="Nunes-Silva C.G."/>
            <person name="de Carvalho C.R."/>
            <person name="Soares C.M."/>
            <person name="de Menezes C.B."/>
            <person name="Matiolli C."/>
            <person name="Caffrey D."/>
            <person name="Araujo D.A."/>
            <person name="de Oliveira D.M."/>
            <person name="Golenbock D."/>
            <person name="Grisard E.C."/>
            <person name="Fantinatti-Garboggini F."/>
            <person name="de Carvalho F.M."/>
            <person name="Barcellos F.G."/>
            <person name="Prosdocimi F."/>
            <person name="May G."/>
            <person name="Azevedo Junior G.M."/>
            <person name="Guimaraes G.M."/>
            <person name="Goldman G.H."/>
            <person name="Padilha I.Q."/>
            <person name="Batista Jda S."/>
            <person name="Ferro J.A."/>
            <person name="Ribeiro J.M."/>
            <person name="Fietto J.L."/>
            <person name="Dabbas K.M."/>
            <person name="Cerdeira L."/>
            <person name="Agnez-Lima L.F."/>
            <person name="Brocchi M."/>
            <person name="de Carvalho M.O."/>
            <person name="Teixeira Mde M."/>
            <person name="Diniz Maia Mde M."/>
            <person name="Goldman M.H."/>
            <person name="Cruz Schneider M.P."/>
            <person name="Felipe M.S."/>
            <person name="Hungria M."/>
            <person name="Nicolas M.F."/>
            <person name="Pereira M."/>
            <person name="Montes M.A."/>
            <person name="Cantao M.E."/>
            <person name="Vincentz M."/>
            <person name="Rafael M.S."/>
            <person name="Silverman N."/>
            <person name="Stoco P.H."/>
            <person name="Souza R.C."/>
            <person name="Vicentini R."/>
            <person name="Gazzinelli R.T."/>
            <person name="Neves Rde O."/>
            <person name="Silva R."/>
            <person name="Astolfi-Filho S."/>
            <person name="Maciel T.E."/>
            <person name="Urmenyi T.P."/>
            <person name="Tadei W.P."/>
            <person name="Camargo E.P."/>
            <person name="de Vasconcelos A.T."/>
        </authorList>
    </citation>
    <scope>NUCLEOTIDE SEQUENCE</scope>
</reference>
<dbReference type="AlphaFoldDB" id="W5J4U1"/>
<dbReference type="SUPFAM" id="SSF54373">
    <property type="entry name" value="FAD-linked reductases, C-terminal domain"/>
    <property type="match status" value="1"/>
</dbReference>